<dbReference type="EMBL" id="CP014060">
    <property type="protein sequence ID" value="AMG36242.1"/>
    <property type="molecule type" value="Genomic_DNA"/>
</dbReference>
<sequence>MQTSILIPTTPPLPGAALVDDVNDALATIATNFAGDTDPAALAPPYATWADTANGLLKRRNAAGTAWITLRKLWEYTPSTSDIAYYAQPIGLPHPLWDHLAGVSAPPTDNPGFRYIRLTASDSYNAGVLTGETVTGSAPNITATAVINDPSSPMNGQTVHLINTERNFLRAGSSGTLQSSQNASHSHGTANGTGFVISGNAGTTAAASGTGGTVWGSALNTGSAGGDEARPRSIGGTFYLRIR</sequence>
<organism evidence="2 3">
    <name type="scientific">Alcaligenes xylosoxydans xylosoxydans</name>
    <name type="common">Achromobacter xylosoxidans</name>
    <dbReference type="NCBI Taxonomy" id="85698"/>
    <lineage>
        <taxon>Bacteria</taxon>
        <taxon>Pseudomonadati</taxon>
        <taxon>Pseudomonadota</taxon>
        <taxon>Betaproteobacteria</taxon>
        <taxon>Burkholderiales</taxon>
        <taxon>Alcaligenaceae</taxon>
        <taxon>Achromobacter</taxon>
    </lineage>
</organism>
<dbReference type="AlphaFoldDB" id="A0A0X8NXP5"/>
<gene>
    <name evidence="2" type="ORF">AL504_09490</name>
</gene>
<evidence type="ECO:0000313" key="2">
    <source>
        <dbReference type="EMBL" id="AMG36242.1"/>
    </source>
</evidence>
<evidence type="ECO:0000256" key="1">
    <source>
        <dbReference type="SAM" id="MobiDB-lite"/>
    </source>
</evidence>
<dbReference type="RefSeq" id="WP_061071916.1">
    <property type="nucleotide sequence ID" value="NZ_CP014060.2"/>
</dbReference>
<evidence type="ECO:0000313" key="3">
    <source>
        <dbReference type="Proteomes" id="UP000060602"/>
    </source>
</evidence>
<accession>A0A0X8NXP5</accession>
<reference evidence="3" key="1">
    <citation type="submission" date="2015-12" db="EMBL/GenBank/DDBJ databases">
        <title>FDA dAtabase for Regulatory Grade micrObial Sequences (FDA-ARGOS): Supporting development and validation of Infectious Disease Dx tests.</title>
        <authorList>
            <person name="Case J."/>
            <person name="Tallon L."/>
            <person name="Sadzewicz L."/>
            <person name="Sengamalay N."/>
            <person name="Ott S."/>
            <person name="Godinez A."/>
            <person name="Nagaraj S."/>
            <person name="Nadendla S."/>
            <person name="Sichtig H."/>
        </authorList>
    </citation>
    <scope>NUCLEOTIDE SEQUENCE [LARGE SCALE GENOMIC DNA]</scope>
    <source>
        <strain evidence="3">FDAARGOS_147</strain>
    </source>
</reference>
<dbReference type="Proteomes" id="UP000060602">
    <property type="component" value="Chromosome"/>
</dbReference>
<protein>
    <submittedName>
        <fullName evidence="2">Uncharacterized protein</fullName>
    </submittedName>
</protein>
<name>A0A0X8NXP5_ALCXX</name>
<proteinExistence type="predicted"/>
<feature type="region of interest" description="Disordered" evidence="1">
    <location>
        <begin position="221"/>
        <end position="243"/>
    </location>
</feature>